<sequence>MDQWSRGFARLARLGVFSGLLLLVAVMRPAQADDRDRLEAFLNVTGFDVALDSIALMASDAPDMVGIRAEEFGYRWKEVTEEVFDRARMHGMALEILAGTLDDDLLDHAVEFYATPLGQRLVEAENRVHMEEDDTAKREEGARIVAALREEGSPRIGYFERMNAAIDASDSAVRAILEIQFRFLMAASESGVIDGPLDAGALRALLWENEDEMRDRMAASTLANSAYAYRDFSDEDIRAYTRALEAPPMQRVYELMNAIQWEIMANRFEALAIALGTLDRGEEL</sequence>
<organism evidence="2 3">
    <name type="scientific">Aquicoccus porphyridii</name>
    <dbReference type="NCBI Taxonomy" id="1852029"/>
    <lineage>
        <taxon>Bacteria</taxon>
        <taxon>Pseudomonadati</taxon>
        <taxon>Pseudomonadota</taxon>
        <taxon>Alphaproteobacteria</taxon>
        <taxon>Rhodobacterales</taxon>
        <taxon>Paracoccaceae</taxon>
        <taxon>Aquicoccus</taxon>
    </lineage>
</organism>
<proteinExistence type="predicted"/>
<reference evidence="2 3" key="1">
    <citation type="submission" date="2019-07" db="EMBL/GenBank/DDBJ databases">
        <title>Aquicoccus porphyridii gen. nov., sp. nov., isolated from a small marine red alga, Porphyridium marinum.</title>
        <authorList>
            <person name="Liu L."/>
        </authorList>
    </citation>
    <scope>NUCLEOTIDE SEQUENCE [LARGE SCALE GENOMIC DNA]</scope>
    <source>
        <strain evidence="2 3">L1 8-17</strain>
    </source>
</reference>
<evidence type="ECO:0000259" key="1">
    <source>
        <dbReference type="Pfam" id="PF09832"/>
    </source>
</evidence>
<evidence type="ECO:0000313" key="2">
    <source>
        <dbReference type="EMBL" id="KAA0921017.1"/>
    </source>
</evidence>
<accession>A0A5A9ZUW6</accession>
<protein>
    <submittedName>
        <fullName evidence="2">DUF2059 domain-containing protein</fullName>
    </submittedName>
</protein>
<dbReference type="EMBL" id="VINQ01000001">
    <property type="protein sequence ID" value="KAA0921017.1"/>
    <property type="molecule type" value="Genomic_DNA"/>
</dbReference>
<comment type="caution">
    <text evidence="2">The sequence shown here is derived from an EMBL/GenBank/DDBJ whole genome shotgun (WGS) entry which is preliminary data.</text>
</comment>
<dbReference type="Proteomes" id="UP000325291">
    <property type="component" value="Unassembled WGS sequence"/>
</dbReference>
<gene>
    <name evidence="2" type="ORF">FLO80_02260</name>
</gene>
<feature type="domain" description="DUF2059" evidence="1">
    <location>
        <begin position="88"/>
        <end position="145"/>
    </location>
</feature>
<dbReference type="RefSeq" id="WP_111361961.1">
    <property type="nucleotide sequence ID" value="NZ_VINQ01000001.1"/>
</dbReference>
<evidence type="ECO:0000313" key="3">
    <source>
        <dbReference type="Proteomes" id="UP000325291"/>
    </source>
</evidence>
<dbReference type="Pfam" id="PF09832">
    <property type="entry name" value="DUF2059"/>
    <property type="match status" value="1"/>
</dbReference>
<name>A0A5A9ZUW6_9RHOB</name>
<dbReference type="InterPro" id="IPR018637">
    <property type="entry name" value="DUF2059"/>
</dbReference>
<dbReference type="AlphaFoldDB" id="A0A5A9ZUW6"/>
<keyword evidence="3" id="KW-1185">Reference proteome</keyword>